<keyword evidence="2" id="KW-1185">Reference proteome</keyword>
<reference evidence="1" key="1">
    <citation type="submission" date="2020-05" db="EMBL/GenBank/DDBJ databases">
        <title>Phylogenomic resolution of chytrid fungi.</title>
        <authorList>
            <person name="Stajich J.E."/>
            <person name="Amses K."/>
            <person name="Simmons R."/>
            <person name="Seto K."/>
            <person name="Myers J."/>
            <person name="Bonds A."/>
            <person name="Quandt C.A."/>
            <person name="Barry K."/>
            <person name="Liu P."/>
            <person name="Grigoriev I."/>
            <person name="Longcore J.E."/>
            <person name="James T.Y."/>
        </authorList>
    </citation>
    <scope>NUCLEOTIDE SEQUENCE</scope>
    <source>
        <strain evidence="1">JEL0513</strain>
    </source>
</reference>
<dbReference type="EMBL" id="JADGJH010001101">
    <property type="protein sequence ID" value="KAJ3118990.1"/>
    <property type="molecule type" value="Genomic_DNA"/>
</dbReference>
<proteinExistence type="predicted"/>
<dbReference type="Proteomes" id="UP001211907">
    <property type="component" value="Unassembled WGS sequence"/>
</dbReference>
<protein>
    <submittedName>
        <fullName evidence="1">Uncharacterized protein</fullName>
    </submittedName>
</protein>
<gene>
    <name evidence="1" type="ORF">HK100_000513</name>
</gene>
<evidence type="ECO:0000313" key="2">
    <source>
        <dbReference type="Proteomes" id="UP001211907"/>
    </source>
</evidence>
<comment type="caution">
    <text evidence="1">The sequence shown here is derived from an EMBL/GenBank/DDBJ whole genome shotgun (WGS) entry which is preliminary data.</text>
</comment>
<sequence>MANVLEDEIKSMQRELKLVRKEAVSNKRFNLEICIAFNNSQKENLRRFRDISNAFKDLSIEYNKVSINNQLLASKLELNLFPNGEISQTTLNSCSQSYSDHSNHFQFCEGHVKKQFEREESDATVLDSVEGNVETDAEENYEETVTDQSKADLLVKPKTTAPSTTRFSVLSSVTNLSYGVARKIYTVSKKSSLDHVISHFYKSCAVERAQKNLETLKKFMPETDKNVDWMFEKLGSASNFFCGNASCDILMLQNDFTQISTGANGQNQLFSKDPEWFQRLSKMPPKVLRSILFLIVCPLKSPKNNLGKWHEQRIKLYLFRTASRTYTSLVPAILNEVDERDVFDMRKLPVSTVNRLLFDQYRRNIVAHPKSLALLSSRLCGGTVPKNTPVVQLVNREALKFSLSPAETLYTTEIQRFRPEILKSHERSMATIFVSSMFNAATVSNDLVAENSLISVCLELEIDGTIRYAQATFDMAYKSTKKTTTIDTSKNGDGSEITTIVYKVRRDEEETIRANQAYEEWLNPKPWLITSAVKLPWTVSKFSLQAVGVFKKAKILELTFDEKLENFQRWVDQKKSGKITLVNKITILELGVPLRYIFGGFK</sequence>
<dbReference type="AlphaFoldDB" id="A0AAD5SZT4"/>
<evidence type="ECO:0000313" key="1">
    <source>
        <dbReference type="EMBL" id="KAJ3118990.1"/>
    </source>
</evidence>
<organism evidence="1 2">
    <name type="scientific">Physocladia obscura</name>
    <dbReference type="NCBI Taxonomy" id="109957"/>
    <lineage>
        <taxon>Eukaryota</taxon>
        <taxon>Fungi</taxon>
        <taxon>Fungi incertae sedis</taxon>
        <taxon>Chytridiomycota</taxon>
        <taxon>Chytridiomycota incertae sedis</taxon>
        <taxon>Chytridiomycetes</taxon>
        <taxon>Chytridiales</taxon>
        <taxon>Chytriomycetaceae</taxon>
        <taxon>Physocladia</taxon>
    </lineage>
</organism>
<name>A0AAD5SZT4_9FUNG</name>
<accession>A0AAD5SZT4</accession>